<evidence type="ECO:0000256" key="10">
    <source>
        <dbReference type="ARBA" id="ARBA00022989"/>
    </source>
</evidence>
<dbReference type="InterPro" id="IPR000644">
    <property type="entry name" value="CBS_dom"/>
</dbReference>
<dbReference type="GO" id="GO:0008237">
    <property type="term" value="F:metallopeptidase activity"/>
    <property type="evidence" value="ECO:0007669"/>
    <property type="project" value="UniProtKB-UniRule"/>
</dbReference>
<keyword evidence="10 14" id="KW-1133">Transmembrane helix</keyword>
<protein>
    <recommendedName>
        <fullName evidence="14">Zinc metalloprotease</fullName>
    </recommendedName>
</protein>
<evidence type="ECO:0000256" key="15">
    <source>
        <dbReference type="PIRSR" id="PIRSR006404-1"/>
    </source>
</evidence>
<keyword evidence="7" id="KW-0677">Repeat</keyword>
<dbReference type="InterPro" id="IPR008915">
    <property type="entry name" value="Peptidase_M50"/>
</dbReference>
<accession>A0A4P6K2H4</accession>
<evidence type="ECO:0000256" key="4">
    <source>
        <dbReference type="ARBA" id="ARBA00022670"/>
    </source>
</evidence>
<dbReference type="AlphaFoldDB" id="A0A4P6K2H4"/>
<feature type="transmembrane region" description="Helical" evidence="14">
    <location>
        <begin position="73"/>
        <end position="95"/>
    </location>
</feature>
<dbReference type="CDD" id="cd06164">
    <property type="entry name" value="S2P-M50_SpoIVFB_CBS"/>
    <property type="match status" value="1"/>
</dbReference>
<evidence type="ECO:0000256" key="1">
    <source>
        <dbReference type="ARBA" id="ARBA00004651"/>
    </source>
</evidence>
<dbReference type="EMBL" id="CP035758">
    <property type="protein sequence ID" value="QBD82215.1"/>
    <property type="molecule type" value="Genomic_DNA"/>
</dbReference>
<evidence type="ECO:0000313" key="21">
    <source>
        <dbReference type="Proteomes" id="UP000290365"/>
    </source>
</evidence>
<comment type="cofactor">
    <cofactor evidence="14 16">
        <name>Zn(2+)</name>
        <dbReference type="ChEBI" id="CHEBI:29105"/>
    </cofactor>
    <text evidence="14 16">Binds 1 zinc ion per subunit.</text>
</comment>
<feature type="compositionally biased region" description="Basic and acidic residues" evidence="18">
    <location>
        <begin position="386"/>
        <end position="398"/>
    </location>
</feature>
<organism evidence="20 21">
    <name type="scientific">Ktedonosporobacter rubrisoli</name>
    <dbReference type="NCBI Taxonomy" id="2509675"/>
    <lineage>
        <taxon>Bacteria</taxon>
        <taxon>Bacillati</taxon>
        <taxon>Chloroflexota</taxon>
        <taxon>Ktedonobacteria</taxon>
        <taxon>Ktedonobacterales</taxon>
        <taxon>Ktedonosporobacteraceae</taxon>
        <taxon>Ktedonosporobacter</taxon>
    </lineage>
</organism>
<evidence type="ECO:0000256" key="16">
    <source>
        <dbReference type="PIRSR" id="PIRSR006404-2"/>
    </source>
</evidence>
<feature type="transmembrane region" description="Helical" evidence="14">
    <location>
        <begin position="107"/>
        <end position="130"/>
    </location>
</feature>
<dbReference type="InterPro" id="IPR016483">
    <property type="entry name" value="UCP006404_Pept_M50_CBS"/>
</dbReference>
<evidence type="ECO:0000259" key="19">
    <source>
        <dbReference type="PROSITE" id="PS51371"/>
    </source>
</evidence>
<keyword evidence="5 14" id="KW-0812">Transmembrane</keyword>
<evidence type="ECO:0000256" key="5">
    <source>
        <dbReference type="ARBA" id="ARBA00022692"/>
    </source>
</evidence>
<feature type="transmembrane region" description="Helical" evidence="14">
    <location>
        <begin position="7"/>
        <end position="27"/>
    </location>
</feature>
<dbReference type="PIRSF" id="PIRSF006404">
    <property type="entry name" value="UCP006404_Pept_M50_CBS"/>
    <property type="match status" value="1"/>
</dbReference>
<evidence type="ECO:0000256" key="9">
    <source>
        <dbReference type="ARBA" id="ARBA00022833"/>
    </source>
</evidence>
<evidence type="ECO:0000256" key="8">
    <source>
        <dbReference type="ARBA" id="ARBA00022801"/>
    </source>
</evidence>
<dbReference type="KEGG" id="kbs:EPA93_42050"/>
<feature type="transmembrane region" description="Helical" evidence="14">
    <location>
        <begin position="214"/>
        <end position="231"/>
    </location>
</feature>
<dbReference type="SMART" id="SM00116">
    <property type="entry name" value="CBS"/>
    <property type="match status" value="2"/>
</dbReference>
<evidence type="ECO:0000256" key="18">
    <source>
        <dbReference type="SAM" id="MobiDB-lite"/>
    </source>
</evidence>
<dbReference type="GO" id="GO:0046872">
    <property type="term" value="F:metal ion binding"/>
    <property type="evidence" value="ECO:0007669"/>
    <property type="project" value="UniProtKB-UniRule"/>
</dbReference>
<feature type="binding site" evidence="16">
    <location>
        <position position="67"/>
    </location>
    <ligand>
        <name>Zn(2+)</name>
        <dbReference type="ChEBI" id="CHEBI:29105"/>
        <note>catalytic</note>
    </ligand>
</feature>
<keyword evidence="4 14" id="KW-0645">Protease</keyword>
<reference evidence="20 21" key="1">
    <citation type="submission" date="2019-01" db="EMBL/GenBank/DDBJ databases">
        <title>Ktedonosporobacter rubrisoli SCAWS-G2.</title>
        <authorList>
            <person name="Huang Y."/>
            <person name="Yan B."/>
        </authorList>
    </citation>
    <scope>NUCLEOTIDE SEQUENCE [LARGE SCALE GENOMIC DNA]</scope>
    <source>
        <strain evidence="20 21">SCAWS-G2</strain>
    </source>
</reference>
<feature type="transmembrane region" description="Helical" evidence="14">
    <location>
        <begin position="47"/>
        <end position="66"/>
    </location>
</feature>
<keyword evidence="13 14" id="KW-0472">Membrane</keyword>
<dbReference type="PROSITE" id="PS51371">
    <property type="entry name" value="CBS"/>
    <property type="match status" value="1"/>
</dbReference>
<keyword evidence="9 14" id="KW-0862">Zinc</keyword>
<proteinExistence type="inferred from homology"/>
<dbReference type="OrthoDB" id="9800627at2"/>
<feature type="transmembrane region" description="Helical" evidence="14">
    <location>
        <begin position="186"/>
        <end position="207"/>
    </location>
</feature>
<dbReference type="PANTHER" id="PTHR39188">
    <property type="entry name" value="MEMBRANE-ASSOCIATED ZINC METALLOPROTEASE M50B"/>
    <property type="match status" value="1"/>
</dbReference>
<evidence type="ECO:0000256" key="7">
    <source>
        <dbReference type="ARBA" id="ARBA00022737"/>
    </source>
</evidence>
<feature type="active site" evidence="15">
    <location>
        <position position="68"/>
    </location>
</feature>
<comment type="subcellular location">
    <subcellularLocation>
        <location evidence="1 14">Cell membrane</location>
        <topology evidence="1 14">Multi-pass membrane protein</topology>
    </subcellularLocation>
</comment>
<feature type="domain" description="CBS" evidence="19">
    <location>
        <begin position="313"/>
        <end position="372"/>
    </location>
</feature>
<gene>
    <name evidence="20" type="ORF">EPA93_42050</name>
</gene>
<dbReference type="GO" id="GO:0006508">
    <property type="term" value="P:proteolysis"/>
    <property type="evidence" value="ECO:0007669"/>
    <property type="project" value="UniProtKB-KW"/>
</dbReference>
<evidence type="ECO:0000256" key="3">
    <source>
        <dbReference type="ARBA" id="ARBA00022475"/>
    </source>
</evidence>
<feature type="transmembrane region" description="Helical" evidence="14">
    <location>
        <begin position="137"/>
        <end position="158"/>
    </location>
</feature>
<dbReference type="GO" id="GO:0005886">
    <property type="term" value="C:plasma membrane"/>
    <property type="evidence" value="ECO:0007669"/>
    <property type="project" value="UniProtKB-SubCell"/>
</dbReference>
<keyword evidence="3 14" id="KW-1003">Cell membrane</keyword>
<sequence length="398" mass="43479">MPGSFRIGTIAGIDIYVNFSWLIILVLLTDSLASGWFPSAYPGQTLVTYLLLGFISAILLFVSVLLHELGHSLVARAQGLSVKSIVLFIFGGVSNIEQEPRTAGGEFWMAVIGPVISLAIGGIAYGFFVLASGSKSALAAILMYLAAANILLGIFNLIPGFPLDGGRVLRAIVWKVTGRPTTATQVATFIGQLVAYLFILWGILQFFSGNPLGGIWLGFIGWFLLTAAQSVRAQATYDTLFKDVTVSQMMNAHPMTVPANISLQKLVDEYFLPQGLRSALVMQGDILAGLITLSDIRHVPREEWPQTPVGFVMKSVDKLHVVSPQQNMKDVLVLMNGRDVNQLPVVENERLVGVLSRDAVIRSLEVRQRLGLRQVRTDEESQSQGPREEHKDQEPHAV</sequence>
<evidence type="ECO:0000313" key="20">
    <source>
        <dbReference type="EMBL" id="QBD82215.1"/>
    </source>
</evidence>
<dbReference type="PANTHER" id="PTHR39188:SF3">
    <property type="entry name" value="STAGE IV SPORULATION PROTEIN FB"/>
    <property type="match status" value="1"/>
</dbReference>
<evidence type="ECO:0000256" key="6">
    <source>
        <dbReference type="ARBA" id="ARBA00022723"/>
    </source>
</evidence>
<comment type="similarity">
    <text evidence="2 14">Belongs to the peptidase M50B family.</text>
</comment>
<evidence type="ECO:0000256" key="12">
    <source>
        <dbReference type="ARBA" id="ARBA00023122"/>
    </source>
</evidence>
<feature type="binding site" evidence="16">
    <location>
        <position position="71"/>
    </location>
    <ligand>
        <name>Zn(2+)</name>
        <dbReference type="ChEBI" id="CHEBI:29105"/>
        <note>catalytic</note>
    </ligand>
</feature>
<dbReference type="Pfam" id="PF00571">
    <property type="entry name" value="CBS"/>
    <property type="match status" value="2"/>
</dbReference>
<keyword evidence="21" id="KW-1185">Reference proteome</keyword>
<keyword evidence="6 14" id="KW-0479">Metal-binding</keyword>
<keyword evidence="11 14" id="KW-0482">Metalloprotease</keyword>
<evidence type="ECO:0000256" key="17">
    <source>
        <dbReference type="PROSITE-ProRule" id="PRU00703"/>
    </source>
</evidence>
<evidence type="ECO:0000256" key="2">
    <source>
        <dbReference type="ARBA" id="ARBA00007931"/>
    </source>
</evidence>
<name>A0A4P6K2H4_KTERU</name>
<dbReference type="SUPFAM" id="SSF54631">
    <property type="entry name" value="CBS-domain pair"/>
    <property type="match status" value="1"/>
</dbReference>
<evidence type="ECO:0000256" key="14">
    <source>
        <dbReference type="PIRNR" id="PIRNR006404"/>
    </source>
</evidence>
<keyword evidence="8 14" id="KW-0378">Hydrolase</keyword>
<dbReference type="Pfam" id="PF02163">
    <property type="entry name" value="Peptidase_M50"/>
    <property type="match status" value="2"/>
</dbReference>
<dbReference type="RefSeq" id="WP_129893284.1">
    <property type="nucleotide sequence ID" value="NZ_CP035758.1"/>
</dbReference>
<evidence type="ECO:0000256" key="11">
    <source>
        <dbReference type="ARBA" id="ARBA00023049"/>
    </source>
</evidence>
<evidence type="ECO:0000256" key="13">
    <source>
        <dbReference type="ARBA" id="ARBA00023136"/>
    </source>
</evidence>
<feature type="binding site" evidence="16">
    <location>
        <position position="164"/>
    </location>
    <ligand>
        <name>Zn(2+)</name>
        <dbReference type="ChEBI" id="CHEBI:29105"/>
        <note>catalytic</note>
    </ligand>
</feature>
<dbReference type="Proteomes" id="UP000290365">
    <property type="component" value="Chromosome"/>
</dbReference>
<dbReference type="Gene3D" id="3.10.580.10">
    <property type="entry name" value="CBS-domain"/>
    <property type="match status" value="1"/>
</dbReference>
<feature type="region of interest" description="Disordered" evidence="18">
    <location>
        <begin position="374"/>
        <end position="398"/>
    </location>
</feature>
<keyword evidence="12 17" id="KW-0129">CBS domain</keyword>
<dbReference type="InterPro" id="IPR046342">
    <property type="entry name" value="CBS_dom_sf"/>
</dbReference>